<keyword evidence="2" id="KW-1185">Reference proteome</keyword>
<dbReference type="Proteomes" id="UP001188597">
    <property type="component" value="Unassembled WGS sequence"/>
</dbReference>
<protein>
    <submittedName>
        <fullName evidence="1">Uncharacterized protein</fullName>
    </submittedName>
</protein>
<dbReference type="AlphaFoldDB" id="A0AA89B671"/>
<dbReference type="GO" id="GO:0004497">
    <property type="term" value="F:monooxygenase activity"/>
    <property type="evidence" value="ECO:0007669"/>
    <property type="project" value="InterPro"/>
</dbReference>
<dbReference type="EMBL" id="JAVXUP010000380">
    <property type="protein sequence ID" value="KAK3029430.1"/>
    <property type="molecule type" value="Genomic_DNA"/>
</dbReference>
<proteinExistence type="predicted"/>
<dbReference type="SUPFAM" id="SSF48264">
    <property type="entry name" value="Cytochrome P450"/>
    <property type="match status" value="1"/>
</dbReference>
<dbReference type="InterPro" id="IPR036396">
    <property type="entry name" value="Cyt_P450_sf"/>
</dbReference>
<evidence type="ECO:0000313" key="1">
    <source>
        <dbReference type="EMBL" id="KAK3029430.1"/>
    </source>
</evidence>
<dbReference type="GO" id="GO:0016705">
    <property type="term" value="F:oxidoreductase activity, acting on paired donors, with incorporation or reduction of molecular oxygen"/>
    <property type="evidence" value="ECO:0007669"/>
    <property type="project" value="InterPro"/>
</dbReference>
<name>A0AA89B671_9ASTE</name>
<accession>A0AA89B671</accession>
<organism evidence="1 2">
    <name type="scientific">Escallonia herrerae</name>
    <dbReference type="NCBI Taxonomy" id="1293975"/>
    <lineage>
        <taxon>Eukaryota</taxon>
        <taxon>Viridiplantae</taxon>
        <taxon>Streptophyta</taxon>
        <taxon>Embryophyta</taxon>
        <taxon>Tracheophyta</taxon>
        <taxon>Spermatophyta</taxon>
        <taxon>Magnoliopsida</taxon>
        <taxon>eudicotyledons</taxon>
        <taxon>Gunneridae</taxon>
        <taxon>Pentapetalae</taxon>
        <taxon>asterids</taxon>
        <taxon>campanulids</taxon>
        <taxon>Escalloniales</taxon>
        <taxon>Escalloniaceae</taxon>
        <taxon>Escallonia</taxon>
    </lineage>
</organism>
<comment type="caution">
    <text evidence="1">The sequence shown here is derived from an EMBL/GenBank/DDBJ whole genome shotgun (WGS) entry which is preliminary data.</text>
</comment>
<evidence type="ECO:0000313" key="2">
    <source>
        <dbReference type="Proteomes" id="UP001188597"/>
    </source>
</evidence>
<dbReference type="GO" id="GO:0005506">
    <property type="term" value="F:iron ion binding"/>
    <property type="evidence" value="ECO:0007669"/>
    <property type="project" value="InterPro"/>
</dbReference>
<sequence>MGERIRYKGFGNNATIPCWFSINTMRGMEDSYVAAYYVTKGPRLLVNAWKLHRDPNTWTDRVSSNHRDF</sequence>
<reference evidence="1" key="1">
    <citation type="submission" date="2022-12" db="EMBL/GenBank/DDBJ databases">
        <title>Draft genome assemblies for two species of Escallonia (Escalloniales).</title>
        <authorList>
            <person name="Chanderbali A."/>
            <person name="Dervinis C."/>
            <person name="Anghel I."/>
            <person name="Soltis D."/>
            <person name="Soltis P."/>
            <person name="Zapata F."/>
        </authorList>
    </citation>
    <scope>NUCLEOTIDE SEQUENCE</scope>
    <source>
        <strain evidence="1">UCBG64.0493</strain>
        <tissue evidence="1">Leaf</tissue>
    </source>
</reference>
<dbReference type="GO" id="GO:0020037">
    <property type="term" value="F:heme binding"/>
    <property type="evidence" value="ECO:0007669"/>
    <property type="project" value="InterPro"/>
</dbReference>
<gene>
    <name evidence="1" type="ORF">RJ639_039774</name>
</gene>